<feature type="non-terminal residue" evidence="1">
    <location>
        <position position="1"/>
    </location>
</feature>
<comment type="caution">
    <text evidence="1">The sequence shown here is derived from an EMBL/GenBank/DDBJ whole genome shotgun (WGS) entry which is preliminary data.</text>
</comment>
<proteinExistence type="predicted"/>
<reference evidence="1" key="1">
    <citation type="journal article" date="2014" name="Front. Microbiol.">
        <title>High frequency of phylogenetically diverse reductive dehalogenase-homologous genes in deep subseafloor sedimentary metagenomes.</title>
        <authorList>
            <person name="Kawai M."/>
            <person name="Futagami T."/>
            <person name="Toyoda A."/>
            <person name="Takaki Y."/>
            <person name="Nishi S."/>
            <person name="Hori S."/>
            <person name="Arai W."/>
            <person name="Tsubouchi T."/>
            <person name="Morono Y."/>
            <person name="Uchiyama I."/>
            <person name="Ito T."/>
            <person name="Fujiyama A."/>
            <person name="Inagaki F."/>
            <person name="Takami H."/>
        </authorList>
    </citation>
    <scope>NUCLEOTIDE SEQUENCE</scope>
    <source>
        <strain evidence="1">Expedition CK06-06</strain>
    </source>
</reference>
<evidence type="ECO:0000313" key="1">
    <source>
        <dbReference type="EMBL" id="GAG31254.1"/>
    </source>
</evidence>
<protein>
    <submittedName>
        <fullName evidence="1">Uncharacterized protein</fullName>
    </submittedName>
</protein>
<dbReference type="AlphaFoldDB" id="X0WJU4"/>
<accession>X0WJU4</accession>
<dbReference type="EMBL" id="BARS01041347">
    <property type="protein sequence ID" value="GAG31254.1"/>
    <property type="molecule type" value="Genomic_DNA"/>
</dbReference>
<organism evidence="1">
    <name type="scientific">marine sediment metagenome</name>
    <dbReference type="NCBI Taxonomy" id="412755"/>
    <lineage>
        <taxon>unclassified sequences</taxon>
        <taxon>metagenomes</taxon>
        <taxon>ecological metagenomes</taxon>
    </lineage>
</organism>
<name>X0WJU4_9ZZZZ</name>
<gene>
    <name evidence="1" type="ORF">S01H1_62903</name>
</gene>
<sequence length="217" mass="25185">WKERGLQIQKVKDKCNYIIDCLNLPTDDARSLGIIHVRQFCNTLGFAAIKIEQKAEIKKYLPTLIGLFDSRNIKDLKSFLHDLNPNFKASFVTMVQFALENCIERVLDSLPGKRGLNNFSRTSRCLIETLNLNNPQQKHELIMVPTWIRNTLHAGGIHKKSDKTVIIDGEPYIFEKNQRFECASWSHIFHAFLHSLDVYEEILFSKQVRAIQRIESE</sequence>